<feature type="transmembrane region" description="Helical" evidence="1">
    <location>
        <begin position="86"/>
        <end position="105"/>
    </location>
</feature>
<keyword evidence="1" id="KW-1133">Transmembrane helix</keyword>
<dbReference type="GO" id="GO:0016747">
    <property type="term" value="F:acyltransferase activity, transferring groups other than amino-acyl groups"/>
    <property type="evidence" value="ECO:0007669"/>
    <property type="project" value="InterPro"/>
</dbReference>
<organism evidence="3 4">
    <name type="scientific">Aeromicrobium yanjiei</name>
    <dbReference type="NCBI Taxonomy" id="2662028"/>
    <lineage>
        <taxon>Bacteria</taxon>
        <taxon>Bacillati</taxon>
        <taxon>Actinomycetota</taxon>
        <taxon>Actinomycetes</taxon>
        <taxon>Propionibacteriales</taxon>
        <taxon>Nocardioidaceae</taxon>
        <taxon>Aeromicrobium</taxon>
    </lineage>
</organism>
<accession>A0A5Q2MJG4</accession>
<dbReference type="AlphaFoldDB" id="A0A5Q2MJG4"/>
<feature type="transmembrane region" description="Helical" evidence="1">
    <location>
        <begin position="48"/>
        <end position="66"/>
    </location>
</feature>
<evidence type="ECO:0000256" key="1">
    <source>
        <dbReference type="SAM" id="Phobius"/>
    </source>
</evidence>
<dbReference type="InterPro" id="IPR050879">
    <property type="entry name" value="Acyltransferase_3"/>
</dbReference>
<dbReference type="PANTHER" id="PTHR23028:SF53">
    <property type="entry name" value="ACYL_TRANSF_3 DOMAIN-CONTAINING PROTEIN"/>
    <property type="match status" value="1"/>
</dbReference>
<dbReference type="EMBL" id="CP045737">
    <property type="protein sequence ID" value="QGG41172.1"/>
    <property type="molecule type" value="Genomic_DNA"/>
</dbReference>
<feature type="transmembrane region" description="Helical" evidence="1">
    <location>
        <begin position="20"/>
        <end position="42"/>
    </location>
</feature>
<feature type="transmembrane region" description="Helical" evidence="1">
    <location>
        <begin position="169"/>
        <end position="188"/>
    </location>
</feature>
<dbReference type="PANTHER" id="PTHR23028">
    <property type="entry name" value="ACETYLTRANSFERASE"/>
    <property type="match status" value="1"/>
</dbReference>
<feature type="transmembrane region" description="Helical" evidence="1">
    <location>
        <begin position="208"/>
        <end position="230"/>
    </location>
</feature>
<dbReference type="KEGG" id="aef:GEV26_07230"/>
<dbReference type="InterPro" id="IPR002656">
    <property type="entry name" value="Acyl_transf_3_dom"/>
</dbReference>
<gene>
    <name evidence="3" type="ORF">GEV26_07230</name>
</gene>
<keyword evidence="1" id="KW-0472">Membrane</keyword>
<feature type="transmembrane region" description="Helical" evidence="1">
    <location>
        <begin position="144"/>
        <end position="162"/>
    </location>
</feature>
<evidence type="ECO:0000313" key="3">
    <source>
        <dbReference type="EMBL" id="QGG41172.1"/>
    </source>
</evidence>
<dbReference type="Pfam" id="PF01757">
    <property type="entry name" value="Acyl_transf_3"/>
    <property type="match status" value="1"/>
</dbReference>
<name>A0A5Q2MJG4_9ACTN</name>
<proteinExistence type="predicted"/>
<reference evidence="3 4" key="1">
    <citation type="submission" date="2019-11" db="EMBL/GenBank/DDBJ databases">
        <authorList>
            <person name="Li J."/>
        </authorList>
    </citation>
    <scope>NUCLEOTIDE SEQUENCE [LARGE SCALE GENOMIC DNA]</scope>
    <source>
        <strain evidence="3 4">MF47</strain>
    </source>
</reference>
<keyword evidence="1" id="KW-0812">Transmembrane</keyword>
<sequence>MTTARRDFPQLDAMRAAASIAVVVTHVGFWSGFYTSGFLGVVVQRLEAGVAVFFVLSGFLLCRPYLVAAHDRAPHDPARVYFQKRFFRIVPVYVVTVVAAMTLLAENRSMGVSRWVQNLLMVDLYRETQLPQGLTQMWSLTIEVAFYLILPLLGAVLVKVVCRDRWRPVRLLVFVAALIVLSVAWVAATHVMDASWAPWAAKWLPSYLSWFALGIGLAVLTVDSGAPGRLTSWLSTLGQDRVACWTSAAAILVFVSTPLGGSPLLIAPTPSQAIMRHVCYAAIALLLIAPCVLGTDDSPVARAMSLPAVRHLGHISYALFCCHVIVLAIAVPRLGFTVFDSNPVVLFVVIMGISLAVSELLYRFVEVPGMALRPRLQPTPAATAPSEAAAQS</sequence>
<evidence type="ECO:0000259" key="2">
    <source>
        <dbReference type="Pfam" id="PF01757"/>
    </source>
</evidence>
<evidence type="ECO:0000313" key="4">
    <source>
        <dbReference type="Proteomes" id="UP000392064"/>
    </source>
</evidence>
<feature type="transmembrane region" description="Helical" evidence="1">
    <location>
        <begin position="242"/>
        <end position="261"/>
    </location>
</feature>
<keyword evidence="3" id="KW-0012">Acyltransferase</keyword>
<protein>
    <submittedName>
        <fullName evidence="3">Acyltransferase family protein</fullName>
    </submittedName>
</protein>
<dbReference type="GO" id="GO:0009103">
    <property type="term" value="P:lipopolysaccharide biosynthetic process"/>
    <property type="evidence" value="ECO:0007669"/>
    <property type="project" value="TreeGrafter"/>
</dbReference>
<feature type="transmembrane region" description="Helical" evidence="1">
    <location>
        <begin position="344"/>
        <end position="365"/>
    </location>
</feature>
<feature type="domain" description="Acyltransferase 3" evidence="2">
    <location>
        <begin position="10"/>
        <end position="362"/>
    </location>
</feature>
<keyword evidence="4" id="KW-1185">Reference proteome</keyword>
<feature type="transmembrane region" description="Helical" evidence="1">
    <location>
        <begin position="314"/>
        <end position="332"/>
    </location>
</feature>
<dbReference type="RefSeq" id="WP_153652441.1">
    <property type="nucleotide sequence ID" value="NZ_CP045737.1"/>
</dbReference>
<feature type="transmembrane region" description="Helical" evidence="1">
    <location>
        <begin position="273"/>
        <end position="293"/>
    </location>
</feature>
<keyword evidence="3" id="KW-0808">Transferase</keyword>
<dbReference type="Proteomes" id="UP000392064">
    <property type="component" value="Chromosome"/>
</dbReference>
<dbReference type="GO" id="GO:0016020">
    <property type="term" value="C:membrane"/>
    <property type="evidence" value="ECO:0007669"/>
    <property type="project" value="TreeGrafter"/>
</dbReference>